<sequence length="401" mass="43669">ISMSKYHPAAALQKLMTLHYRFRSENPVRLGEWVEVRVSRTGRLASLEVEDDPAQEILAPGAFTQLSLPLNLYLGGAPSPDMYSPKMKTTASFVGCIQTIVLNNREVRTPGLYRLLRSCAVDNATVGIPRSLSLAGMVGILAEALGGVNVGNCGHACEARPCGDAECRPLRERFTCRCRPGVPHPCPAPDDYTPLVPPPARISSNAIPSVRYERAVPSFTGSESYLHYNDADTMKRIISYRVDINMRFRASSSSGLLLWSGRQSDPQEQRDENDDFLALGLDHGYLTLAYNLGSGEAVLRYNLTRLDDDLWHRIRAVRNEQWASLVVDSGTGVSASSPGQLRQLNTDTGLYVGGAPDIVRTTGGRYTKGIVGCISDLVLDSDFSVALSSPAQATNTHTCIP</sequence>
<dbReference type="InterPro" id="IPR001791">
    <property type="entry name" value="Laminin_G"/>
</dbReference>
<accession>A0A4S2JDH5</accession>
<evidence type="ECO:0000256" key="1">
    <source>
        <dbReference type="PROSITE-ProRule" id="PRU00122"/>
    </source>
</evidence>
<comment type="caution">
    <text evidence="1">Lacks conserved residue(s) required for the propagation of feature annotation.</text>
</comment>
<dbReference type="AlphaFoldDB" id="A0A4S2JDH5"/>
<name>A0A4S2JDH5_9HYME</name>
<dbReference type="SMART" id="SM00282">
    <property type="entry name" value="LamG"/>
    <property type="match status" value="2"/>
</dbReference>
<keyword evidence="4" id="KW-1185">Reference proteome</keyword>
<protein>
    <submittedName>
        <fullName evidence="3">Pikachurin</fullName>
    </submittedName>
</protein>
<feature type="domain" description="Laminin G" evidence="2">
    <location>
        <begin position="1"/>
        <end position="119"/>
    </location>
</feature>
<dbReference type="PANTHER" id="PTHR15036:SF85">
    <property type="entry name" value="SP2353, ISOFORM A"/>
    <property type="match status" value="1"/>
</dbReference>
<dbReference type="PROSITE" id="PS50025">
    <property type="entry name" value="LAM_G_DOMAIN"/>
    <property type="match status" value="2"/>
</dbReference>
<dbReference type="Gene3D" id="2.60.120.200">
    <property type="match status" value="2"/>
</dbReference>
<gene>
    <name evidence="3" type="ORF">DBV15_06834</name>
</gene>
<comment type="caution">
    <text evidence="3">The sequence shown here is derived from an EMBL/GenBank/DDBJ whole genome shotgun (WGS) entry which is preliminary data.</text>
</comment>
<dbReference type="InterPro" id="IPR013320">
    <property type="entry name" value="ConA-like_dom_sf"/>
</dbReference>
<dbReference type="GO" id="GO:0016020">
    <property type="term" value="C:membrane"/>
    <property type="evidence" value="ECO:0007669"/>
    <property type="project" value="UniProtKB-SubCell"/>
</dbReference>
<dbReference type="EMBL" id="QBLH01003868">
    <property type="protein sequence ID" value="TGZ32417.1"/>
    <property type="molecule type" value="Genomic_DNA"/>
</dbReference>
<evidence type="ECO:0000259" key="2">
    <source>
        <dbReference type="PROSITE" id="PS50025"/>
    </source>
</evidence>
<evidence type="ECO:0000313" key="3">
    <source>
        <dbReference type="EMBL" id="TGZ32417.1"/>
    </source>
</evidence>
<proteinExistence type="predicted"/>
<feature type="domain" description="Laminin G" evidence="2">
    <location>
        <begin position="215"/>
        <end position="399"/>
    </location>
</feature>
<reference evidence="3 4" key="1">
    <citation type="journal article" date="2019" name="Philos. Trans. R. Soc. Lond., B, Biol. Sci.">
        <title>Ant behaviour and brain gene expression of defending hosts depend on the ecological success of the intruding social parasite.</title>
        <authorList>
            <person name="Kaur R."/>
            <person name="Stoldt M."/>
            <person name="Jongepier E."/>
            <person name="Feldmeyer B."/>
            <person name="Menzel F."/>
            <person name="Bornberg-Bauer E."/>
            <person name="Foitzik S."/>
        </authorList>
    </citation>
    <scope>NUCLEOTIDE SEQUENCE [LARGE SCALE GENOMIC DNA]</scope>
    <source>
        <tissue evidence="3">Whole body</tissue>
    </source>
</reference>
<evidence type="ECO:0000313" key="4">
    <source>
        <dbReference type="Proteomes" id="UP000310200"/>
    </source>
</evidence>
<dbReference type="SUPFAM" id="SSF49899">
    <property type="entry name" value="Concanavalin A-like lectins/glucanases"/>
    <property type="match status" value="2"/>
</dbReference>
<dbReference type="PANTHER" id="PTHR15036">
    <property type="entry name" value="PIKACHURIN-LIKE PROTEIN"/>
    <property type="match status" value="1"/>
</dbReference>
<dbReference type="STRING" id="300112.A0A4S2JDH5"/>
<organism evidence="3 4">
    <name type="scientific">Temnothorax longispinosus</name>
    <dbReference type="NCBI Taxonomy" id="300112"/>
    <lineage>
        <taxon>Eukaryota</taxon>
        <taxon>Metazoa</taxon>
        <taxon>Ecdysozoa</taxon>
        <taxon>Arthropoda</taxon>
        <taxon>Hexapoda</taxon>
        <taxon>Insecta</taxon>
        <taxon>Pterygota</taxon>
        <taxon>Neoptera</taxon>
        <taxon>Endopterygota</taxon>
        <taxon>Hymenoptera</taxon>
        <taxon>Apocrita</taxon>
        <taxon>Aculeata</taxon>
        <taxon>Formicoidea</taxon>
        <taxon>Formicidae</taxon>
        <taxon>Myrmicinae</taxon>
        <taxon>Temnothorax</taxon>
    </lineage>
</organism>
<dbReference type="InterPro" id="IPR050372">
    <property type="entry name" value="Neurexin-related_CASP"/>
</dbReference>
<dbReference type="Proteomes" id="UP000310200">
    <property type="component" value="Unassembled WGS sequence"/>
</dbReference>
<feature type="non-terminal residue" evidence="3">
    <location>
        <position position="1"/>
    </location>
</feature>
<dbReference type="CDD" id="cd00110">
    <property type="entry name" value="LamG"/>
    <property type="match status" value="2"/>
</dbReference>
<dbReference type="Pfam" id="PF00054">
    <property type="entry name" value="Laminin_G_1"/>
    <property type="match status" value="2"/>
</dbReference>